<reference evidence="3 4" key="1">
    <citation type="submission" date="2019-03" db="EMBL/GenBank/DDBJ databases">
        <title>Three New Species of Nocardioides, Nocardioides euryhalodurans sp. nov., Nocardioides seonyuensis sp. nov. and Nocardioides eburneoflavus sp. nov., Iolated from Soil.</title>
        <authorList>
            <person name="Roh S.G."/>
            <person name="Lee C."/>
            <person name="Kim M.-K."/>
            <person name="Kim S.B."/>
        </authorList>
    </citation>
    <scope>NUCLEOTIDE SEQUENCE [LARGE SCALE GENOMIC DNA]</scope>
    <source>
        <strain evidence="3 4">MMS17-SY117</strain>
    </source>
</reference>
<name>A0A4P7GJE0_9ACTN</name>
<dbReference type="InterPro" id="IPR011089">
    <property type="entry name" value="GmrSD_C"/>
</dbReference>
<dbReference type="Proteomes" id="UP000294894">
    <property type="component" value="Chromosome"/>
</dbReference>
<dbReference type="Pfam" id="PF03235">
    <property type="entry name" value="GmrSD_N"/>
    <property type="match status" value="1"/>
</dbReference>
<keyword evidence="4" id="KW-1185">Reference proteome</keyword>
<evidence type="ECO:0000313" key="4">
    <source>
        <dbReference type="Proteomes" id="UP000294894"/>
    </source>
</evidence>
<organism evidence="3 4">
    <name type="scientific">Nocardioides euryhalodurans</name>
    <dbReference type="NCBI Taxonomy" id="2518370"/>
    <lineage>
        <taxon>Bacteria</taxon>
        <taxon>Bacillati</taxon>
        <taxon>Actinomycetota</taxon>
        <taxon>Actinomycetes</taxon>
        <taxon>Propionibacteriales</taxon>
        <taxon>Nocardioidaceae</taxon>
        <taxon>Nocardioides</taxon>
    </lineage>
</organism>
<evidence type="ECO:0000259" key="2">
    <source>
        <dbReference type="Pfam" id="PF07510"/>
    </source>
</evidence>
<dbReference type="OrthoDB" id="9798761at2"/>
<gene>
    <name evidence="3" type="ORF">EXE57_05880</name>
</gene>
<feature type="domain" description="GmrSD restriction endonucleases N-terminal" evidence="1">
    <location>
        <begin position="13"/>
        <end position="217"/>
    </location>
</feature>
<dbReference type="InterPro" id="IPR004919">
    <property type="entry name" value="GmrSD_N"/>
</dbReference>
<dbReference type="PANTHER" id="PTHR35149">
    <property type="entry name" value="SLL5132 PROTEIN"/>
    <property type="match status" value="1"/>
</dbReference>
<proteinExistence type="predicted"/>
<evidence type="ECO:0000313" key="3">
    <source>
        <dbReference type="EMBL" id="QBR91857.1"/>
    </source>
</evidence>
<protein>
    <submittedName>
        <fullName evidence="3">DUF262 domain-containing protein</fullName>
    </submittedName>
</protein>
<dbReference type="EMBL" id="CP038267">
    <property type="protein sequence ID" value="QBR91857.1"/>
    <property type="molecule type" value="Genomic_DNA"/>
</dbReference>
<dbReference type="RefSeq" id="WP_135074966.1">
    <property type="nucleotide sequence ID" value="NZ_CP038267.1"/>
</dbReference>
<accession>A0A4P7GJE0</accession>
<sequence length="648" mass="73379">MTELLDPQLRSVAQLFDEDEAIYTVPIYQRNYAWGAQQIEQLIGDVHDALADGDDGYFLGNLIVTRRPGREADYEVIDGQQRLTTLYLLLTILSQDGAHPYDAHRDRLRYESRSRASEALRRVVTEASRHSASIPDTATNEDTGIHEGYNVIRQFLNQHPELRDDEDRGQFADFLRHRVAVVRAALPPKTDLNRYFEIMNTRGQQLHQVDIVKARLMSRLPNEAERACFAWIWDACADMDSYVQMSLTRGDHARRRELFGDGWSWLKAASFGRLLEVHQTTAAVSGMMDTAPATSMSLDAALARYSAIGVSAPGEDAENVRFRSTIEFPAFLLHVLKVMSRDEGEHEGQLDDKRLIKRFDEAAAAGDPSDEAEWVRDFGLALLRLRNLFDGFILKRQYTASNGDDGDWSLQRLLRRRSKGRSMTGYINTLSKVATEIEEDGDVDPATRELMLIQSMLRVTYTSPRTMHWITKVLRVLDQNDPDQIQGSQLVDVLRAYARDKVREAFFGEGHPEGFNISRIVFTYVDYLLLSDPQKSEFRFSFRNSIEHFYPQHPDEQQAGAAVSPEHLNLLGNLALVSVGANSKFSNSLPRAKAENYRTTIEAQSTKLQVMAETTRTHGWGDQQVLQHHDAIVKLLMSDLGLSTAAGE</sequence>
<dbReference type="AlphaFoldDB" id="A0A4P7GJE0"/>
<evidence type="ECO:0000259" key="1">
    <source>
        <dbReference type="Pfam" id="PF03235"/>
    </source>
</evidence>
<dbReference type="KEGG" id="noy:EXE57_05880"/>
<feature type="domain" description="GmrSD restriction endonucleases C-terminal" evidence="2">
    <location>
        <begin position="526"/>
        <end position="634"/>
    </location>
</feature>
<dbReference type="PANTHER" id="PTHR35149:SF1">
    <property type="entry name" value="DUF5655 DOMAIN-CONTAINING PROTEIN"/>
    <property type="match status" value="1"/>
</dbReference>
<dbReference type="Pfam" id="PF07510">
    <property type="entry name" value="GmrSD_C"/>
    <property type="match status" value="1"/>
</dbReference>